<sequence>MEYASLWIYLTEQTQYLNGEIDDVSITAKDKNVIIIGAGDTEADCVATALRENCKSIVQFNKYTKQPEEITFESNTSWPLAMPVFKMDYAHKEYEAKFGQEPRA</sequence>
<dbReference type="InterPro" id="IPR051394">
    <property type="entry name" value="Glutamate_Synthase"/>
</dbReference>
<dbReference type="PANTHER" id="PTHR43100">
    <property type="entry name" value="GLUTAMATE SYNTHASE [NADPH] SMALL CHAIN"/>
    <property type="match status" value="1"/>
</dbReference>
<gene>
    <name evidence="1" type="primary">gltD_2</name>
    <name evidence="1" type="ORF">NCTC11807_02581</name>
</gene>
<evidence type="ECO:0000313" key="2">
    <source>
        <dbReference type="Proteomes" id="UP000255425"/>
    </source>
</evidence>
<dbReference type="AlphaFoldDB" id="A0A380HAN6"/>
<keyword evidence="1" id="KW-0560">Oxidoreductase</keyword>
<dbReference type="EC" id="1.4.1.13" evidence="1"/>
<name>A0A380HAN6_9STAP</name>
<dbReference type="EMBL" id="UHDZ01000001">
    <property type="protein sequence ID" value="SUM74355.1"/>
    <property type="molecule type" value="Genomic_DNA"/>
</dbReference>
<accession>A0A380HAN6</accession>
<keyword evidence="2" id="KW-1185">Reference proteome</keyword>
<organism evidence="1 2">
    <name type="scientific">Staphylococcus saccharolyticus</name>
    <dbReference type="NCBI Taxonomy" id="33028"/>
    <lineage>
        <taxon>Bacteria</taxon>
        <taxon>Bacillati</taxon>
        <taxon>Bacillota</taxon>
        <taxon>Bacilli</taxon>
        <taxon>Bacillales</taxon>
        <taxon>Staphylococcaceae</taxon>
        <taxon>Staphylococcus</taxon>
    </lineage>
</organism>
<evidence type="ECO:0000313" key="1">
    <source>
        <dbReference type="EMBL" id="SUM74355.1"/>
    </source>
</evidence>
<dbReference type="InterPro" id="IPR036188">
    <property type="entry name" value="FAD/NAD-bd_sf"/>
</dbReference>
<dbReference type="Proteomes" id="UP000255425">
    <property type="component" value="Unassembled WGS sequence"/>
</dbReference>
<dbReference type="GO" id="GO:0004355">
    <property type="term" value="F:glutamate synthase (NADPH) activity"/>
    <property type="evidence" value="ECO:0007669"/>
    <property type="project" value="UniProtKB-EC"/>
</dbReference>
<dbReference type="Gene3D" id="3.50.50.60">
    <property type="entry name" value="FAD/NAD(P)-binding domain"/>
    <property type="match status" value="1"/>
</dbReference>
<proteinExistence type="predicted"/>
<protein>
    <submittedName>
        <fullName evidence="1">Glutamate synthase subunit beta</fullName>
        <ecNumber evidence="1">1.4.1.13</ecNumber>
    </submittedName>
</protein>
<dbReference type="PANTHER" id="PTHR43100:SF1">
    <property type="entry name" value="GLUTAMATE SYNTHASE [NADPH] SMALL CHAIN"/>
    <property type="match status" value="1"/>
</dbReference>
<reference evidence="1 2" key="1">
    <citation type="submission" date="2018-06" db="EMBL/GenBank/DDBJ databases">
        <authorList>
            <consortium name="Pathogen Informatics"/>
            <person name="Doyle S."/>
        </authorList>
    </citation>
    <scope>NUCLEOTIDE SEQUENCE [LARGE SCALE GENOMIC DNA]</scope>
    <source>
        <strain evidence="1 2">NCTC11807</strain>
    </source>
</reference>